<dbReference type="STRING" id="4155.A0A022Q709"/>
<reference evidence="7 8" key="1">
    <citation type="journal article" date="2013" name="Proc. Natl. Acad. Sci. U.S.A.">
        <title>Fine-scale variation in meiotic recombination in Mimulus inferred from population shotgun sequencing.</title>
        <authorList>
            <person name="Hellsten U."/>
            <person name="Wright K.M."/>
            <person name="Jenkins J."/>
            <person name="Shu S."/>
            <person name="Yuan Y."/>
            <person name="Wessler S.R."/>
            <person name="Schmutz J."/>
            <person name="Willis J.H."/>
            <person name="Rokhsar D.S."/>
        </authorList>
    </citation>
    <scope>NUCLEOTIDE SEQUENCE [LARGE SCALE GENOMIC DNA]</scope>
    <source>
        <strain evidence="8">cv. DUN x IM62</strain>
    </source>
</reference>
<feature type="signal peptide" evidence="5">
    <location>
        <begin position="1"/>
        <end position="27"/>
    </location>
</feature>
<keyword evidence="2 4" id="KW-0378">Hydrolase</keyword>
<organism evidence="7 8">
    <name type="scientific">Erythranthe guttata</name>
    <name type="common">Yellow monkey flower</name>
    <name type="synonym">Mimulus guttatus</name>
    <dbReference type="NCBI Taxonomy" id="4155"/>
    <lineage>
        <taxon>Eukaryota</taxon>
        <taxon>Viridiplantae</taxon>
        <taxon>Streptophyta</taxon>
        <taxon>Embryophyta</taxon>
        <taxon>Tracheophyta</taxon>
        <taxon>Spermatophyta</taxon>
        <taxon>Magnoliopsida</taxon>
        <taxon>eudicotyledons</taxon>
        <taxon>Gunneridae</taxon>
        <taxon>Pentapetalae</taxon>
        <taxon>asterids</taxon>
        <taxon>lamiids</taxon>
        <taxon>Lamiales</taxon>
        <taxon>Phrymaceae</taxon>
        <taxon>Erythranthe</taxon>
    </lineage>
</organism>
<evidence type="ECO:0000259" key="6">
    <source>
        <dbReference type="Pfam" id="PF00150"/>
    </source>
</evidence>
<keyword evidence="5" id="KW-0732">Signal</keyword>
<dbReference type="InterPro" id="IPR017853">
    <property type="entry name" value="GH"/>
</dbReference>
<evidence type="ECO:0000256" key="5">
    <source>
        <dbReference type="SAM" id="SignalP"/>
    </source>
</evidence>
<evidence type="ECO:0000256" key="1">
    <source>
        <dbReference type="ARBA" id="ARBA00005641"/>
    </source>
</evidence>
<dbReference type="PANTHER" id="PTHR31263">
    <property type="entry name" value="CELLULASE FAMILY PROTEIN (AFU_ORTHOLOGUE AFUA_5G14560)"/>
    <property type="match status" value="1"/>
</dbReference>
<sequence>MAGFKPATKAIIILLFIFLQFSAICESATLSTSSRWIVNQGTGNRVKLTCANWAGHLQAMVPEGLEKKPVSYIASQIAKLGFNCVRLTWATFMFTRPEYSNLKVSAALDKYNLAAAKSGIGKNNPQFLEMSVIDVQKAVVGELGKNNLMVVLDNHVSLPGWCCGDDDGNGFFGDANFDTNEWLQGLTAVARSYKGNPAVVAMSLRNELRGNRQNTNDWYKNMAAGAQTVHTQNPDVLIIVSGLSYDSDLSFLKQQDLQSGINNKIVYEAHWYAFGTGPDKWDARTNQLCADFTKNARDKYFFLTTKENPYPLFLSEFGIDQRGTNEADNRYITCLLAAVAEIDIDWSLWAIQGSYILREGNADVEETYGVMNFNWDGPKNPAFVDRLQILKQVNQGANSKNPGYYIMLHPQSGKCVQIGNNNSVRLADCKTASRWDQHQDGGPLKLSGSSLCLAVAGDGGATSVSDNCTSKWKYVSSSGLQLAAQDGMGKYFCLEMNGSDHSTVITKKCLCVGDDLGDFSTCADNPQVQWFKLVPANV</sequence>
<dbReference type="InterPro" id="IPR035992">
    <property type="entry name" value="Ricin_B-like_lectins"/>
</dbReference>
<comment type="similarity">
    <text evidence="1 4">Belongs to the glycosyl hydrolase 5 (cellulase A) family.</text>
</comment>
<evidence type="ECO:0000313" key="7">
    <source>
        <dbReference type="EMBL" id="EYU23409.1"/>
    </source>
</evidence>
<dbReference type="Gene3D" id="3.20.20.80">
    <property type="entry name" value="Glycosidases"/>
    <property type="match status" value="1"/>
</dbReference>
<dbReference type="PANTHER" id="PTHR31263:SF68">
    <property type="entry name" value="GLYCOSIDE HYDROLASE FAMILY 5 DOMAIN-CONTAINING PROTEIN"/>
    <property type="match status" value="1"/>
</dbReference>
<dbReference type="KEGG" id="egt:105973642"/>
<protein>
    <recommendedName>
        <fullName evidence="6">Glycoside hydrolase family 5 domain-containing protein</fullName>
    </recommendedName>
</protein>
<dbReference type="SUPFAM" id="SSF50370">
    <property type="entry name" value="Ricin B-like lectins"/>
    <property type="match status" value="1"/>
</dbReference>
<gene>
    <name evidence="7" type="ORF">MIMGU_mgv1a004243mg</name>
</gene>
<keyword evidence="3 4" id="KW-0326">Glycosidase</keyword>
<keyword evidence="8" id="KW-1185">Reference proteome</keyword>
<evidence type="ECO:0000256" key="4">
    <source>
        <dbReference type="RuleBase" id="RU361153"/>
    </source>
</evidence>
<accession>A0A022Q709</accession>
<evidence type="ECO:0000313" key="8">
    <source>
        <dbReference type="Proteomes" id="UP000030748"/>
    </source>
</evidence>
<dbReference type="AlphaFoldDB" id="A0A022Q709"/>
<dbReference type="Proteomes" id="UP000030748">
    <property type="component" value="Unassembled WGS sequence"/>
</dbReference>
<evidence type="ECO:0000256" key="2">
    <source>
        <dbReference type="ARBA" id="ARBA00022801"/>
    </source>
</evidence>
<dbReference type="Pfam" id="PF00150">
    <property type="entry name" value="Cellulase"/>
    <property type="match status" value="1"/>
</dbReference>
<dbReference type="OMA" id="PINEMCT"/>
<name>A0A022Q709_ERYGU</name>
<dbReference type="SUPFAM" id="SSF51445">
    <property type="entry name" value="(Trans)glycosidases"/>
    <property type="match status" value="1"/>
</dbReference>
<dbReference type="GO" id="GO:0000272">
    <property type="term" value="P:polysaccharide catabolic process"/>
    <property type="evidence" value="ECO:0007669"/>
    <property type="project" value="InterPro"/>
</dbReference>
<dbReference type="eggNOG" id="ENOG502QVYM">
    <property type="taxonomic scope" value="Eukaryota"/>
</dbReference>
<dbReference type="GO" id="GO:0004553">
    <property type="term" value="F:hydrolase activity, hydrolyzing O-glycosyl compounds"/>
    <property type="evidence" value="ECO:0007669"/>
    <property type="project" value="InterPro"/>
</dbReference>
<feature type="chain" id="PRO_5001503914" description="Glycoside hydrolase family 5 domain-containing protein" evidence="5">
    <location>
        <begin position="28"/>
        <end position="538"/>
    </location>
</feature>
<dbReference type="PhylomeDB" id="A0A022Q709"/>
<dbReference type="OrthoDB" id="442731at2759"/>
<evidence type="ECO:0000256" key="3">
    <source>
        <dbReference type="ARBA" id="ARBA00023295"/>
    </source>
</evidence>
<dbReference type="EMBL" id="KI632162">
    <property type="protein sequence ID" value="EYU23409.1"/>
    <property type="molecule type" value="Genomic_DNA"/>
</dbReference>
<feature type="domain" description="Glycoside hydrolase family 5" evidence="6">
    <location>
        <begin position="69"/>
        <end position="352"/>
    </location>
</feature>
<proteinExistence type="inferred from homology"/>
<dbReference type="InterPro" id="IPR001547">
    <property type="entry name" value="Glyco_hydro_5"/>
</dbReference>